<organism evidence="7 8">
    <name type="scientific">Bifiguratus adelaidae</name>
    <dbReference type="NCBI Taxonomy" id="1938954"/>
    <lineage>
        <taxon>Eukaryota</taxon>
        <taxon>Fungi</taxon>
        <taxon>Fungi incertae sedis</taxon>
        <taxon>Mucoromycota</taxon>
        <taxon>Mucoromycotina</taxon>
        <taxon>Endogonomycetes</taxon>
        <taxon>Endogonales</taxon>
        <taxon>Endogonales incertae sedis</taxon>
        <taxon>Bifiguratus</taxon>
    </lineage>
</organism>
<dbReference type="InterPro" id="IPR025423">
    <property type="entry name" value="TMEM205-like"/>
</dbReference>
<dbReference type="PANTHER" id="PTHR23241:SF102">
    <property type="entry name" value="LD23009P"/>
    <property type="match status" value="1"/>
</dbReference>
<feature type="domain" description="TMEM205-like" evidence="6">
    <location>
        <begin position="14"/>
        <end position="123"/>
    </location>
</feature>
<dbReference type="EMBL" id="MVBO01000113">
    <property type="protein sequence ID" value="OZJ02964.1"/>
    <property type="molecule type" value="Genomic_DNA"/>
</dbReference>
<keyword evidence="3 5" id="KW-1133">Transmembrane helix</keyword>
<evidence type="ECO:0000256" key="1">
    <source>
        <dbReference type="ARBA" id="ARBA00004370"/>
    </source>
</evidence>
<dbReference type="InterPro" id="IPR053009">
    <property type="entry name" value="Xanthocillin_Biosynth-Assoc"/>
</dbReference>
<dbReference type="OrthoDB" id="1641132at2759"/>
<keyword evidence="4 5" id="KW-0472">Membrane</keyword>
<evidence type="ECO:0000313" key="8">
    <source>
        <dbReference type="Proteomes" id="UP000242875"/>
    </source>
</evidence>
<dbReference type="AlphaFoldDB" id="A0A261XXJ9"/>
<evidence type="ECO:0000256" key="5">
    <source>
        <dbReference type="SAM" id="Phobius"/>
    </source>
</evidence>
<comment type="caution">
    <text evidence="7">The sequence shown here is derived from an EMBL/GenBank/DDBJ whole genome shotgun (WGS) entry which is preliminary data.</text>
</comment>
<feature type="transmembrane region" description="Helical" evidence="5">
    <location>
        <begin position="155"/>
        <end position="175"/>
    </location>
</feature>
<keyword evidence="8" id="KW-1185">Reference proteome</keyword>
<name>A0A261XXJ9_9FUNG</name>
<evidence type="ECO:0000256" key="3">
    <source>
        <dbReference type="ARBA" id="ARBA00022989"/>
    </source>
</evidence>
<feature type="transmembrane region" description="Helical" evidence="5">
    <location>
        <begin position="12"/>
        <end position="31"/>
    </location>
</feature>
<dbReference type="Proteomes" id="UP000242875">
    <property type="component" value="Unassembled WGS sequence"/>
</dbReference>
<evidence type="ECO:0000256" key="2">
    <source>
        <dbReference type="ARBA" id="ARBA00022692"/>
    </source>
</evidence>
<protein>
    <recommendedName>
        <fullName evidence="6">TMEM205-like domain-containing protein</fullName>
    </recommendedName>
</protein>
<comment type="subcellular location">
    <subcellularLocation>
        <location evidence="1">Membrane</location>
    </subcellularLocation>
</comment>
<sequence>MDIVRHNIAGWHILMLTAVGGMTYWVTFFGGPLQYKALPRHMFGSLQSKVFPVYFGIGTLLSSALTFTFTRLRPDSLKGLALDPRRMGGSSWQLVGLGVAAAAYGVNWAYVGPLTTKVIFDRHKIENKTGQDAYQTRPEKLKPDLKQLNMEFARLHGMSSALNLAIVGSLTYHALWLGRYLSDTPVVPAIVKEL</sequence>
<proteinExistence type="predicted"/>
<keyword evidence="2 5" id="KW-0812">Transmembrane</keyword>
<dbReference type="PANTHER" id="PTHR23241">
    <property type="entry name" value="LATE EMBRYOGENESIS ABUNDANT PLANTS LEA-RELATED"/>
    <property type="match status" value="1"/>
</dbReference>
<dbReference type="GO" id="GO:0016020">
    <property type="term" value="C:membrane"/>
    <property type="evidence" value="ECO:0007669"/>
    <property type="project" value="UniProtKB-SubCell"/>
</dbReference>
<evidence type="ECO:0000256" key="4">
    <source>
        <dbReference type="ARBA" id="ARBA00023136"/>
    </source>
</evidence>
<evidence type="ECO:0000313" key="7">
    <source>
        <dbReference type="EMBL" id="OZJ02964.1"/>
    </source>
</evidence>
<gene>
    <name evidence="7" type="ORF">BZG36_04514</name>
</gene>
<feature type="transmembrane region" description="Helical" evidence="5">
    <location>
        <begin position="51"/>
        <end position="70"/>
    </location>
</feature>
<evidence type="ECO:0000259" key="6">
    <source>
        <dbReference type="Pfam" id="PF13664"/>
    </source>
</evidence>
<accession>A0A261XXJ9</accession>
<dbReference type="Pfam" id="PF13664">
    <property type="entry name" value="DUF4149"/>
    <property type="match status" value="1"/>
</dbReference>
<reference evidence="7 8" key="1">
    <citation type="journal article" date="2017" name="Mycologia">
        <title>Bifiguratus adelaidae, gen. et sp. nov., a new member of Mucoromycotina in endophytic and soil-dwelling habitats.</title>
        <authorList>
            <person name="Torres-Cruz T.J."/>
            <person name="Billingsley Tobias T.L."/>
            <person name="Almatruk M."/>
            <person name="Hesse C."/>
            <person name="Kuske C.R."/>
            <person name="Desiro A."/>
            <person name="Benucci G.M."/>
            <person name="Bonito G."/>
            <person name="Stajich J.E."/>
            <person name="Dunlap C."/>
            <person name="Arnold A.E."/>
            <person name="Porras-Alfaro A."/>
        </authorList>
    </citation>
    <scope>NUCLEOTIDE SEQUENCE [LARGE SCALE GENOMIC DNA]</scope>
    <source>
        <strain evidence="7 8">AZ0501</strain>
    </source>
</reference>
<feature type="transmembrane region" description="Helical" evidence="5">
    <location>
        <begin position="91"/>
        <end position="111"/>
    </location>
</feature>